<feature type="compositionally biased region" description="Polar residues" evidence="1">
    <location>
        <begin position="43"/>
        <end position="97"/>
    </location>
</feature>
<accession>A0A821LJX4</accession>
<evidence type="ECO:0000256" key="1">
    <source>
        <dbReference type="SAM" id="MobiDB-lite"/>
    </source>
</evidence>
<reference evidence="3" key="1">
    <citation type="submission" date="2021-02" db="EMBL/GenBank/DDBJ databases">
        <authorList>
            <person name="Steward A R."/>
        </authorList>
    </citation>
    <scope>NUCLEOTIDE SEQUENCE</scope>
</reference>
<proteinExistence type="predicted"/>
<sequence length="164" mass="17813">MIMRIILLTTFAAVYLASTSAIPIVDEQSKDIVSGVFIPSDTFNHLQGRKSSQDSSLEQRSGDPASQNNVQVTSTNPGQQPTQQNVIVNQQPNAGSAQQAVMVNQQPNQQQVNQTPQPVYVNQPAQQTYVNQPTQGQTLIPQPVITLVPNQSSGQILIPIQRGK</sequence>
<keyword evidence="2" id="KW-0732">Signal</keyword>
<evidence type="ECO:0000256" key="2">
    <source>
        <dbReference type="SAM" id="SignalP"/>
    </source>
</evidence>
<evidence type="ECO:0000313" key="3">
    <source>
        <dbReference type="EMBL" id="CAF4752099.1"/>
    </source>
</evidence>
<protein>
    <submittedName>
        <fullName evidence="3">Uncharacterized protein</fullName>
    </submittedName>
</protein>
<name>A0A821LJX4_9NEOP</name>
<feature type="chain" id="PRO_5032928222" evidence="2">
    <location>
        <begin position="22"/>
        <end position="164"/>
    </location>
</feature>
<feature type="region of interest" description="Disordered" evidence="1">
    <location>
        <begin position="43"/>
        <end position="101"/>
    </location>
</feature>
<dbReference type="AlphaFoldDB" id="A0A821LJX4"/>
<dbReference type="Proteomes" id="UP000663880">
    <property type="component" value="Unassembled WGS sequence"/>
</dbReference>
<organism evidence="3 4">
    <name type="scientific">Pieris macdunnoughi</name>
    <dbReference type="NCBI Taxonomy" id="345717"/>
    <lineage>
        <taxon>Eukaryota</taxon>
        <taxon>Metazoa</taxon>
        <taxon>Ecdysozoa</taxon>
        <taxon>Arthropoda</taxon>
        <taxon>Hexapoda</taxon>
        <taxon>Insecta</taxon>
        <taxon>Pterygota</taxon>
        <taxon>Neoptera</taxon>
        <taxon>Endopterygota</taxon>
        <taxon>Lepidoptera</taxon>
        <taxon>Glossata</taxon>
        <taxon>Ditrysia</taxon>
        <taxon>Papilionoidea</taxon>
        <taxon>Pieridae</taxon>
        <taxon>Pierinae</taxon>
        <taxon>Pieris</taxon>
    </lineage>
</organism>
<keyword evidence="4" id="KW-1185">Reference proteome</keyword>
<gene>
    <name evidence="3" type="ORF">PMACD_LOCUS759</name>
</gene>
<feature type="signal peptide" evidence="2">
    <location>
        <begin position="1"/>
        <end position="21"/>
    </location>
</feature>
<dbReference type="EMBL" id="CAJOBZ010000001">
    <property type="protein sequence ID" value="CAF4752099.1"/>
    <property type="molecule type" value="Genomic_DNA"/>
</dbReference>
<dbReference type="OrthoDB" id="6932504at2759"/>
<evidence type="ECO:0000313" key="4">
    <source>
        <dbReference type="Proteomes" id="UP000663880"/>
    </source>
</evidence>
<comment type="caution">
    <text evidence="3">The sequence shown here is derived from an EMBL/GenBank/DDBJ whole genome shotgun (WGS) entry which is preliminary data.</text>
</comment>